<keyword evidence="4 8" id="KW-0732">Signal</keyword>
<evidence type="ECO:0000313" key="11">
    <source>
        <dbReference type="Proteomes" id="UP001231189"/>
    </source>
</evidence>
<evidence type="ECO:0000256" key="2">
    <source>
        <dbReference type="ARBA" id="ARBA00022614"/>
    </source>
</evidence>
<dbReference type="FunFam" id="3.80.10.10:FF:000129">
    <property type="entry name" value="Leucine-rich repeat receptor-like kinase"/>
    <property type="match status" value="1"/>
</dbReference>
<dbReference type="Pfam" id="PF00560">
    <property type="entry name" value="LRR_1"/>
    <property type="match status" value="2"/>
</dbReference>
<gene>
    <name evidence="10" type="ORF">QYE76_066036</name>
</gene>
<keyword evidence="2" id="KW-0433">Leucine-rich repeat</keyword>
<evidence type="ECO:0000256" key="5">
    <source>
        <dbReference type="ARBA" id="ARBA00022737"/>
    </source>
</evidence>
<dbReference type="InterPro" id="IPR001611">
    <property type="entry name" value="Leu-rich_rpt"/>
</dbReference>
<keyword evidence="11" id="KW-1185">Reference proteome</keyword>
<evidence type="ECO:0000256" key="1">
    <source>
        <dbReference type="ARBA" id="ARBA00004167"/>
    </source>
</evidence>
<evidence type="ECO:0000256" key="4">
    <source>
        <dbReference type="ARBA" id="ARBA00022729"/>
    </source>
</evidence>
<feature type="signal peptide" evidence="8">
    <location>
        <begin position="1"/>
        <end position="19"/>
    </location>
</feature>
<dbReference type="InterPro" id="IPR032675">
    <property type="entry name" value="LRR_dom_sf"/>
</dbReference>
<feature type="domain" description="Leucine-rich repeat-containing N-terminal plant-type" evidence="9">
    <location>
        <begin position="25"/>
        <end position="62"/>
    </location>
</feature>
<evidence type="ECO:0000259" key="9">
    <source>
        <dbReference type="Pfam" id="PF08263"/>
    </source>
</evidence>
<dbReference type="EMBL" id="JAUUTY010000004">
    <property type="protein sequence ID" value="KAK1648231.1"/>
    <property type="molecule type" value="Genomic_DNA"/>
</dbReference>
<comment type="caution">
    <text evidence="10">The sequence shown here is derived from an EMBL/GenBank/DDBJ whole genome shotgun (WGS) entry which is preliminary data.</text>
</comment>
<keyword evidence="6" id="KW-1133">Transmembrane helix</keyword>
<evidence type="ECO:0000256" key="6">
    <source>
        <dbReference type="ARBA" id="ARBA00022989"/>
    </source>
</evidence>
<comment type="subcellular location">
    <subcellularLocation>
        <location evidence="1">Membrane</location>
        <topology evidence="1">Single-pass membrane protein</topology>
    </subcellularLocation>
</comment>
<evidence type="ECO:0000256" key="3">
    <source>
        <dbReference type="ARBA" id="ARBA00022692"/>
    </source>
</evidence>
<dbReference type="Proteomes" id="UP001231189">
    <property type="component" value="Unassembled WGS sequence"/>
</dbReference>
<dbReference type="PANTHER" id="PTHR47988">
    <property type="entry name" value="SOMATIC EMBRYOGENESIS RECEPTOR KINASE 1"/>
    <property type="match status" value="1"/>
</dbReference>
<organism evidence="10 11">
    <name type="scientific">Lolium multiflorum</name>
    <name type="common">Italian ryegrass</name>
    <name type="synonym">Lolium perenne subsp. multiflorum</name>
    <dbReference type="NCBI Taxonomy" id="4521"/>
    <lineage>
        <taxon>Eukaryota</taxon>
        <taxon>Viridiplantae</taxon>
        <taxon>Streptophyta</taxon>
        <taxon>Embryophyta</taxon>
        <taxon>Tracheophyta</taxon>
        <taxon>Spermatophyta</taxon>
        <taxon>Magnoliopsida</taxon>
        <taxon>Liliopsida</taxon>
        <taxon>Poales</taxon>
        <taxon>Poaceae</taxon>
        <taxon>BOP clade</taxon>
        <taxon>Pooideae</taxon>
        <taxon>Poodae</taxon>
        <taxon>Poeae</taxon>
        <taxon>Poeae Chloroplast Group 2 (Poeae type)</taxon>
        <taxon>Loliodinae</taxon>
        <taxon>Loliinae</taxon>
        <taxon>Lolium</taxon>
    </lineage>
</organism>
<feature type="chain" id="PRO_5042084379" description="Leucine-rich repeat-containing N-terminal plant-type domain-containing protein" evidence="8">
    <location>
        <begin position="20"/>
        <end position="145"/>
    </location>
</feature>
<dbReference type="Pfam" id="PF08263">
    <property type="entry name" value="LRRNT_2"/>
    <property type="match status" value="1"/>
</dbReference>
<keyword evidence="7" id="KW-0472">Membrane</keyword>
<name>A0AAD8S9N9_LOLMU</name>
<evidence type="ECO:0000256" key="7">
    <source>
        <dbReference type="ARBA" id="ARBA00023136"/>
    </source>
</evidence>
<accession>A0AAD8S9N9</accession>
<dbReference type="InterPro" id="IPR013210">
    <property type="entry name" value="LRR_N_plant-typ"/>
</dbReference>
<keyword evidence="5" id="KW-0677">Repeat</keyword>
<evidence type="ECO:0000256" key="8">
    <source>
        <dbReference type="SAM" id="SignalP"/>
    </source>
</evidence>
<dbReference type="GO" id="GO:0016020">
    <property type="term" value="C:membrane"/>
    <property type="evidence" value="ECO:0007669"/>
    <property type="project" value="UniProtKB-SubCell"/>
</dbReference>
<protein>
    <recommendedName>
        <fullName evidence="9">Leucine-rich repeat-containing N-terminal plant-type domain-containing protein</fullName>
    </recommendedName>
</protein>
<keyword evidence="3" id="KW-0812">Transmembrane</keyword>
<sequence length="145" mass="15875">MKLLAFGLVVLAYLQSFAATDVQVQVTALHEIRMMLIDSRGVLGDWNENQVSPCLSSYVMCDEDNNVYAITLSRAGLSGVLSPSIGKLTFLRQLVFDGNLINGEIPQEIGNLQRLTSLQLGNNTLNGSIPESFGDLSELQIMRLD</sequence>
<dbReference type="Gene3D" id="3.80.10.10">
    <property type="entry name" value="Ribonuclease Inhibitor"/>
    <property type="match status" value="1"/>
</dbReference>
<evidence type="ECO:0000313" key="10">
    <source>
        <dbReference type="EMBL" id="KAK1648231.1"/>
    </source>
</evidence>
<proteinExistence type="predicted"/>
<dbReference type="AlphaFoldDB" id="A0AAD8S9N9"/>
<dbReference type="SUPFAM" id="SSF52058">
    <property type="entry name" value="L domain-like"/>
    <property type="match status" value="1"/>
</dbReference>
<reference evidence="10" key="1">
    <citation type="submission" date="2023-07" db="EMBL/GenBank/DDBJ databases">
        <title>A chromosome-level genome assembly of Lolium multiflorum.</title>
        <authorList>
            <person name="Chen Y."/>
            <person name="Copetti D."/>
            <person name="Kolliker R."/>
            <person name="Studer B."/>
        </authorList>
    </citation>
    <scope>NUCLEOTIDE SEQUENCE</scope>
    <source>
        <strain evidence="10">02402/16</strain>
        <tissue evidence="10">Leaf</tissue>
    </source>
</reference>